<name>A0A0B7FGH8_THACB</name>
<keyword evidence="3" id="KW-1185">Reference proteome</keyword>
<evidence type="ECO:0000256" key="1">
    <source>
        <dbReference type="SAM" id="MobiDB-lite"/>
    </source>
</evidence>
<protein>
    <submittedName>
        <fullName evidence="2">Uncharacterized protein</fullName>
    </submittedName>
</protein>
<feature type="region of interest" description="Disordered" evidence="1">
    <location>
        <begin position="1"/>
        <end position="52"/>
    </location>
</feature>
<evidence type="ECO:0000313" key="2">
    <source>
        <dbReference type="EMBL" id="CEL56745.1"/>
    </source>
</evidence>
<organism evidence="2 3">
    <name type="scientific">Thanatephorus cucumeris (strain AG1-IB / isolate 7/3/14)</name>
    <name type="common">Lettuce bottom rot fungus</name>
    <name type="synonym">Rhizoctonia solani</name>
    <dbReference type="NCBI Taxonomy" id="1108050"/>
    <lineage>
        <taxon>Eukaryota</taxon>
        <taxon>Fungi</taxon>
        <taxon>Dikarya</taxon>
        <taxon>Basidiomycota</taxon>
        <taxon>Agaricomycotina</taxon>
        <taxon>Agaricomycetes</taxon>
        <taxon>Cantharellales</taxon>
        <taxon>Ceratobasidiaceae</taxon>
        <taxon>Rhizoctonia</taxon>
        <taxon>Rhizoctonia solani AG-1</taxon>
    </lineage>
</organism>
<accession>A0A0B7FGH8</accession>
<dbReference type="Proteomes" id="UP000059188">
    <property type="component" value="Unassembled WGS sequence"/>
</dbReference>
<dbReference type="AlphaFoldDB" id="A0A0B7FGH8"/>
<evidence type="ECO:0000313" key="3">
    <source>
        <dbReference type="Proteomes" id="UP000059188"/>
    </source>
</evidence>
<dbReference type="EMBL" id="LN679124">
    <property type="protein sequence ID" value="CEL56745.1"/>
    <property type="molecule type" value="Genomic_DNA"/>
</dbReference>
<sequence>MQYRSRAVAPASPSATPSSVRSSASSSVHSDDGASSSSLIYHSEEEQEDLGDPNVLAHELCDFFGGSTAAPKKPKKVKAPKQKTVKVELPVDATATGAQPRESSSRLRRLCKAIVPVSSFTQKANERSDAHCFHVQGSKA</sequence>
<reference evidence="2 3" key="1">
    <citation type="submission" date="2014-11" db="EMBL/GenBank/DDBJ databases">
        <authorList>
            <person name="Wibberg Daniel"/>
        </authorList>
    </citation>
    <scope>NUCLEOTIDE SEQUENCE [LARGE SCALE GENOMIC DNA]</scope>
    <source>
        <strain evidence="2">Rhizoctonia solani AG1-IB 7/3/14</strain>
    </source>
</reference>
<dbReference type="OrthoDB" id="3234496at2759"/>
<gene>
    <name evidence="2" type="ORF">RSOLAG1IB_08047</name>
</gene>
<proteinExistence type="predicted"/>
<feature type="compositionally biased region" description="Low complexity" evidence="1">
    <location>
        <begin position="1"/>
        <end position="38"/>
    </location>
</feature>